<accession>A0A3M7R5H6</accession>
<proteinExistence type="predicted"/>
<dbReference type="AlphaFoldDB" id="A0A3M7R5H6"/>
<organism evidence="1 2">
    <name type="scientific">Brachionus plicatilis</name>
    <name type="common">Marine rotifer</name>
    <name type="synonym">Brachionus muelleri</name>
    <dbReference type="NCBI Taxonomy" id="10195"/>
    <lineage>
        <taxon>Eukaryota</taxon>
        <taxon>Metazoa</taxon>
        <taxon>Spiralia</taxon>
        <taxon>Gnathifera</taxon>
        <taxon>Rotifera</taxon>
        <taxon>Eurotatoria</taxon>
        <taxon>Monogononta</taxon>
        <taxon>Pseudotrocha</taxon>
        <taxon>Ploima</taxon>
        <taxon>Brachionidae</taxon>
        <taxon>Brachionus</taxon>
    </lineage>
</organism>
<keyword evidence="2" id="KW-1185">Reference proteome</keyword>
<comment type="caution">
    <text evidence="1">The sequence shown here is derived from an EMBL/GenBank/DDBJ whole genome shotgun (WGS) entry which is preliminary data.</text>
</comment>
<protein>
    <submittedName>
        <fullName evidence="1">Uncharacterized protein</fullName>
    </submittedName>
</protein>
<dbReference type="Proteomes" id="UP000276133">
    <property type="component" value="Unassembled WGS sequence"/>
</dbReference>
<name>A0A3M7R5H6_BRAPC</name>
<reference evidence="1 2" key="1">
    <citation type="journal article" date="2018" name="Sci. Rep.">
        <title>Genomic signatures of local adaptation to the degree of environmental predictability in rotifers.</title>
        <authorList>
            <person name="Franch-Gras L."/>
            <person name="Hahn C."/>
            <person name="Garcia-Roger E.M."/>
            <person name="Carmona M.J."/>
            <person name="Serra M."/>
            <person name="Gomez A."/>
        </authorList>
    </citation>
    <scope>NUCLEOTIDE SEQUENCE [LARGE SCALE GENOMIC DNA]</scope>
    <source>
        <strain evidence="1">HYR1</strain>
    </source>
</reference>
<evidence type="ECO:0000313" key="2">
    <source>
        <dbReference type="Proteomes" id="UP000276133"/>
    </source>
</evidence>
<evidence type="ECO:0000313" key="1">
    <source>
        <dbReference type="EMBL" id="RNA18651.1"/>
    </source>
</evidence>
<gene>
    <name evidence="1" type="ORF">BpHYR1_040035</name>
</gene>
<sequence>MFYNNTYSLSARIERDVLLFIHSCFYKCSDCQKLLYILIHQSEMGATVCSKDVEHIHSNENKYNDNKYLKNICVDDRKYLIIFHEK</sequence>
<dbReference type="EMBL" id="REGN01004193">
    <property type="protein sequence ID" value="RNA18651.1"/>
    <property type="molecule type" value="Genomic_DNA"/>
</dbReference>